<keyword evidence="2" id="KW-1185">Reference proteome</keyword>
<dbReference type="Proteomes" id="UP001596379">
    <property type="component" value="Unassembled WGS sequence"/>
</dbReference>
<comment type="caution">
    <text evidence="1">The sequence shown here is derived from an EMBL/GenBank/DDBJ whole genome shotgun (WGS) entry which is preliminary data.</text>
</comment>
<proteinExistence type="predicted"/>
<gene>
    <name evidence="1" type="ORF">ACFQO0_08465</name>
</gene>
<protein>
    <submittedName>
        <fullName evidence="1">DUF5677 domain-containing protein</fullName>
    </submittedName>
</protein>
<dbReference type="RefSeq" id="WP_382233617.1">
    <property type="nucleotide sequence ID" value="NZ_JBHTCC010000001.1"/>
</dbReference>
<evidence type="ECO:0000313" key="2">
    <source>
        <dbReference type="Proteomes" id="UP001596379"/>
    </source>
</evidence>
<sequence>MHSFERGFLSEPFDEVRHQVRLNHKSWHALLHEVNIIAVELQHQITIYSEEPRELFGAVLFARILSSSQAAVILLEHGLVAQANCVLRSALEALFSLGAIATKPELVDRLIEAHKAEQRRAAKNITLWQHPDLKTIAAEQQDSGKLEEFLNDESKSISTFELAEAGGYEDWYRSLYMTLSWSAHGAAIDLERHMVKDADNFLIEMQNEPDTQNQEVAWLVAIEIQIKAVFELAEIFPSVDKLVFEQYESRLHALAKVLTD</sequence>
<accession>A0ABW2J601</accession>
<name>A0ABW2J601_9BURK</name>
<dbReference type="EMBL" id="JBHTCC010000001">
    <property type="protein sequence ID" value="MFC7298466.1"/>
    <property type="molecule type" value="Genomic_DNA"/>
</dbReference>
<evidence type="ECO:0000313" key="1">
    <source>
        <dbReference type="EMBL" id="MFC7298466.1"/>
    </source>
</evidence>
<reference evidence="2" key="1">
    <citation type="journal article" date="2019" name="Int. J. Syst. Evol. Microbiol.">
        <title>The Global Catalogue of Microorganisms (GCM) 10K type strain sequencing project: providing services to taxonomists for standard genome sequencing and annotation.</title>
        <authorList>
            <consortium name="The Broad Institute Genomics Platform"/>
            <consortium name="The Broad Institute Genome Sequencing Center for Infectious Disease"/>
            <person name="Wu L."/>
            <person name="Ma J."/>
        </authorList>
    </citation>
    <scope>NUCLEOTIDE SEQUENCE [LARGE SCALE GENOMIC DNA]</scope>
    <source>
        <strain evidence="2">CCUG 36956</strain>
    </source>
</reference>
<organism evidence="1 2">
    <name type="scientific">Herminiimonas aquatilis</name>
    <dbReference type="NCBI Taxonomy" id="345342"/>
    <lineage>
        <taxon>Bacteria</taxon>
        <taxon>Pseudomonadati</taxon>
        <taxon>Pseudomonadota</taxon>
        <taxon>Betaproteobacteria</taxon>
        <taxon>Burkholderiales</taxon>
        <taxon>Oxalobacteraceae</taxon>
        <taxon>Herminiimonas</taxon>
    </lineage>
</organism>
<dbReference type="InterPro" id="IPR043733">
    <property type="entry name" value="DUF5677"/>
</dbReference>
<dbReference type="Pfam" id="PF18928">
    <property type="entry name" value="DUF5677"/>
    <property type="match status" value="1"/>
</dbReference>